<keyword evidence="1 6" id="KW-0963">Cytoplasm</keyword>
<dbReference type="CDD" id="cd17541">
    <property type="entry name" value="REC_CheB-like"/>
    <property type="match status" value="1"/>
</dbReference>
<dbReference type="InterPro" id="IPR035909">
    <property type="entry name" value="CheB_C"/>
</dbReference>
<evidence type="ECO:0000256" key="7">
    <source>
        <dbReference type="PROSITE-ProRule" id="PRU00050"/>
    </source>
</evidence>
<dbReference type="SUPFAM" id="SSF52738">
    <property type="entry name" value="Methylesterase CheB, C-terminal domain"/>
    <property type="match status" value="1"/>
</dbReference>
<comment type="similarity">
    <text evidence="6">Belongs to the CheB family.</text>
</comment>
<dbReference type="SUPFAM" id="SSF52172">
    <property type="entry name" value="CheY-like"/>
    <property type="match status" value="1"/>
</dbReference>
<dbReference type="GO" id="GO:0006935">
    <property type="term" value="P:chemotaxis"/>
    <property type="evidence" value="ECO:0007669"/>
    <property type="project" value="UniProtKB-UniRule"/>
</dbReference>
<dbReference type="InterPro" id="IPR011006">
    <property type="entry name" value="CheY-like_superfamily"/>
</dbReference>
<gene>
    <name evidence="11" type="primary">CheB</name>
    <name evidence="6" type="synonym">cheB</name>
    <name evidence="11" type="ordered locus">PTH_2115</name>
</gene>
<dbReference type="Pfam" id="PF01339">
    <property type="entry name" value="CheB_methylest"/>
    <property type="match status" value="1"/>
</dbReference>
<dbReference type="CDD" id="cd16432">
    <property type="entry name" value="CheB_Rec"/>
    <property type="match status" value="1"/>
</dbReference>
<feature type="domain" description="Response regulatory" evidence="9">
    <location>
        <begin position="5"/>
        <end position="122"/>
    </location>
</feature>
<dbReference type="Proteomes" id="UP000006556">
    <property type="component" value="Chromosome"/>
</dbReference>
<dbReference type="NCBIfam" id="NF001965">
    <property type="entry name" value="PRK00742.1"/>
    <property type="match status" value="1"/>
</dbReference>
<accession>A5D0E5</accession>
<dbReference type="GO" id="GO:0050568">
    <property type="term" value="F:protein-glutamine glutaminase activity"/>
    <property type="evidence" value="ECO:0007669"/>
    <property type="project" value="UniProtKB-UniRule"/>
</dbReference>
<comment type="function">
    <text evidence="4">May play the central regulatory role in sporulation. It may be an element of the effector pathway responsible for the activation of sporulation genes in response to nutritional stress. Spo0A may act in concert with spo0H (a sigma factor) to control the expression of some genes that are critical to the sporulation process.</text>
</comment>
<dbReference type="GO" id="GO:0008984">
    <property type="term" value="F:protein-glutamate methylesterase activity"/>
    <property type="evidence" value="ECO:0007669"/>
    <property type="project" value="UniProtKB-UniRule"/>
</dbReference>
<keyword evidence="11" id="KW-0547">Nucleotide-binding</keyword>
<reference evidence="12" key="1">
    <citation type="journal article" date="2008" name="Genome Res.">
        <title>The genome of Pelotomaculum thermopropionicum reveals niche-associated evolution in anaerobic microbiota.</title>
        <authorList>
            <person name="Kosaka T."/>
            <person name="Kato S."/>
            <person name="Shimoyama T."/>
            <person name="Ishii S."/>
            <person name="Abe T."/>
            <person name="Watanabe K."/>
        </authorList>
    </citation>
    <scope>NUCLEOTIDE SEQUENCE [LARGE SCALE GENOMIC DNA]</scope>
    <source>
        <strain evidence="12">DSM 13744 / JCM 10971 / SI</strain>
    </source>
</reference>
<dbReference type="InterPro" id="IPR008248">
    <property type="entry name" value="CheB-like"/>
</dbReference>
<protein>
    <recommendedName>
        <fullName evidence="6">Protein-glutamate methylesterase/protein-glutamine glutaminase</fullName>
        <ecNumber evidence="6">3.1.1.61</ecNumber>
        <ecNumber evidence="6">3.5.1.44</ecNumber>
    </recommendedName>
</protein>
<comment type="subcellular location">
    <subcellularLocation>
        <location evidence="6">Cytoplasm</location>
    </subcellularLocation>
</comment>
<dbReference type="GO" id="GO:0004386">
    <property type="term" value="F:helicase activity"/>
    <property type="evidence" value="ECO:0007669"/>
    <property type="project" value="UniProtKB-KW"/>
</dbReference>
<dbReference type="Pfam" id="PF00072">
    <property type="entry name" value="Response_reg"/>
    <property type="match status" value="1"/>
</dbReference>
<evidence type="ECO:0000256" key="8">
    <source>
        <dbReference type="PROSITE-ProRule" id="PRU00169"/>
    </source>
</evidence>
<organism evidence="11 12">
    <name type="scientific">Pelotomaculum thermopropionicum (strain DSM 13744 / JCM 10971 / SI)</name>
    <dbReference type="NCBI Taxonomy" id="370438"/>
    <lineage>
        <taxon>Bacteria</taxon>
        <taxon>Bacillati</taxon>
        <taxon>Bacillota</taxon>
        <taxon>Clostridia</taxon>
        <taxon>Eubacteriales</taxon>
        <taxon>Desulfotomaculaceae</taxon>
        <taxon>Pelotomaculum</taxon>
    </lineage>
</organism>
<keyword evidence="3 6" id="KW-0378">Hydrolase</keyword>
<dbReference type="InterPro" id="IPR001789">
    <property type="entry name" value="Sig_transdc_resp-reg_receiver"/>
</dbReference>
<dbReference type="GO" id="GO:0005737">
    <property type="term" value="C:cytoplasm"/>
    <property type="evidence" value="ECO:0007669"/>
    <property type="project" value="UniProtKB-SubCell"/>
</dbReference>
<dbReference type="Gene3D" id="3.40.50.180">
    <property type="entry name" value="Methylesterase CheB, C-terminal domain"/>
    <property type="match status" value="1"/>
</dbReference>
<feature type="active site" evidence="6 7">
    <location>
        <position position="166"/>
    </location>
</feature>
<dbReference type="Gene3D" id="3.40.50.2300">
    <property type="match status" value="1"/>
</dbReference>
<dbReference type="GO" id="GO:0000156">
    <property type="term" value="F:phosphorelay response regulator activity"/>
    <property type="evidence" value="ECO:0007669"/>
    <property type="project" value="InterPro"/>
</dbReference>
<comment type="PTM">
    <text evidence="6">Phosphorylated by CheA. Phosphorylation of the N-terminal regulatory domain activates the methylesterase activity.</text>
</comment>
<evidence type="ECO:0000256" key="4">
    <source>
        <dbReference type="ARBA" id="ARBA00024867"/>
    </source>
</evidence>
<keyword evidence="6 8" id="KW-0597">Phosphoprotein</keyword>
<feature type="active site" evidence="6 7">
    <location>
        <position position="292"/>
    </location>
</feature>
<evidence type="ECO:0000313" key="12">
    <source>
        <dbReference type="Proteomes" id="UP000006556"/>
    </source>
</evidence>
<comment type="catalytic activity">
    <reaction evidence="5 6">
        <text>[protein]-L-glutamate 5-O-methyl ester + H2O = L-glutamyl-[protein] + methanol + H(+)</text>
        <dbReference type="Rhea" id="RHEA:23236"/>
        <dbReference type="Rhea" id="RHEA-COMP:10208"/>
        <dbReference type="Rhea" id="RHEA-COMP:10311"/>
        <dbReference type="ChEBI" id="CHEBI:15377"/>
        <dbReference type="ChEBI" id="CHEBI:15378"/>
        <dbReference type="ChEBI" id="CHEBI:17790"/>
        <dbReference type="ChEBI" id="CHEBI:29973"/>
        <dbReference type="ChEBI" id="CHEBI:82795"/>
        <dbReference type="EC" id="3.1.1.61"/>
    </reaction>
</comment>
<comment type="domain">
    <text evidence="6">Contains a C-terminal catalytic domain, and an N-terminal region which modulates catalytic activity.</text>
</comment>
<feature type="modified residue" description="4-aspartylphosphate" evidence="6 8">
    <location>
        <position position="56"/>
    </location>
</feature>
<keyword evidence="11" id="KW-0067">ATP-binding</keyword>
<dbReference type="STRING" id="370438.PTH_2115"/>
<comment type="function">
    <text evidence="6">Involved in chemotaxis. Part of a chemotaxis signal transduction system that modulates chemotaxis in response to various stimuli. Catalyzes the demethylation of specific methylglutamate residues introduced into the chemoreceptors (methyl-accepting chemotaxis proteins or MCP) by CheR. Also mediates the irreversible deamidation of specific glutamine residues to glutamic acid.</text>
</comment>
<evidence type="ECO:0000256" key="3">
    <source>
        <dbReference type="ARBA" id="ARBA00022801"/>
    </source>
</evidence>
<evidence type="ECO:0000256" key="5">
    <source>
        <dbReference type="ARBA" id="ARBA00048267"/>
    </source>
</evidence>
<keyword evidence="12" id="KW-1185">Reference proteome</keyword>
<dbReference type="PANTHER" id="PTHR42872">
    <property type="entry name" value="PROTEIN-GLUTAMATE METHYLESTERASE/PROTEIN-GLUTAMINE GLUTAMINASE"/>
    <property type="match status" value="1"/>
</dbReference>
<feature type="active site" evidence="6 7">
    <location>
        <position position="193"/>
    </location>
</feature>
<dbReference type="KEGG" id="pth:PTH_2115"/>
<dbReference type="PROSITE" id="PS50122">
    <property type="entry name" value="CHEB"/>
    <property type="match status" value="1"/>
</dbReference>
<dbReference type="AlphaFoldDB" id="A5D0E5"/>
<evidence type="ECO:0000256" key="6">
    <source>
        <dbReference type="HAMAP-Rule" id="MF_00099"/>
    </source>
</evidence>
<dbReference type="EC" id="3.5.1.44" evidence="6"/>
<evidence type="ECO:0000256" key="1">
    <source>
        <dbReference type="ARBA" id="ARBA00022490"/>
    </source>
</evidence>
<evidence type="ECO:0000256" key="2">
    <source>
        <dbReference type="ARBA" id="ARBA00022500"/>
    </source>
</evidence>
<name>A5D0E5_PELTS</name>
<keyword evidence="11" id="KW-0347">Helicase</keyword>
<dbReference type="EMBL" id="AP009389">
    <property type="protein sequence ID" value="BAF60296.1"/>
    <property type="molecule type" value="Genomic_DNA"/>
</dbReference>
<dbReference type="PROSITE" id="PS50110">
    <property type="entry name" value="RESPONSE_REGULATORY"/>
    <property type="match status" value="1"/>
</dbReference>
<dbReference type="PANTHER" id="PTHR42872:SF6">
    <property type="entry name" value="PROTEIN-GLUTAMATE METHYLESTERASE_PROTEIN-GLUTAMINE GLUTAMINASE"/>
    <property type="match status" value="1"/>
</dbReference>
<dbReference type="eggNOG" id="COG2201">
    <property type="taxonomic scope" value="Bacteria"/>
</dbReference>
<keyword evidence="2 6" id="KW-0145">Chemotaxis</keyword>
<dbReference type="HOGENOM" id="CLU_000445_51_0_9"/>
<evidence type="ECO:0000259" key="9">
    <source>
        <dbReference type="PROSITE" id="PS50110"/>
    </source>
</evidence>
<comment type="catalytic activity">
    <reaction evidence="6">
        <text>L-glutaminyl-[protein] + H2O = L-glutamyl-[protein] + NH4(+)</text>
        <dbReference type="Rhea" id="RHEA:16441"/>
        <dbReference type="Rhea" id="RHEA-COMP:10207"/>
        <dbReference type="Rhea" id="RHEA-COMP:10208"/>
        <dbReference type="ChEBI" id="CHEBI:15377"/>
        <dbReference type="ChEBI" id="CHEBI:28938"/>
        <dbReference type="ChEBI" id="CHEBI:29973"/>
        <dbReference type="ChEBI" id="CHEBI:30011"/>
        <dbReference type="EC" id="3.5.1.44"/>
    </reaction>
</comment>
<dbReference type="PIRSF" id="PIRSF000876">
    <property type="entry name" value="RR_chemtxs_CheB"/>
    <property type="match status" value="1"/>
</dbReference>
<evidence type="ECO:0000259" key="10">
    <source>
        <dbReference type="PROSITE" id="PS50122"/>
    </source>
</evidence>
<dbReference type="InterPro" id="IPR000673">
    <property type="entry name" value="Sig_transdc_resp-reg_Me-estase"/>
</dbReference>
<dbReference type="SMART" id="SM00448">
    <property type="entry name" value="REC"/>
    <property type="match status" value="1"/>
</dbReference>
<dbReference type="HAMAP" id="MF_00099">
    <property type="entry name" value="CheB_chemtxs"/>
    <property type="match status" value="1"/>
</dbReference>
<proteinExistence type="inferred from homology"/>
<sequence length="347" mass="36082">MPPVKVLVVDDSALIRQLVTRLLGSFPDLQVVGTAVNGSDALSKIAALKPDVVTMDVEMPVLDGLSALRRIMRECPLPVIMFSTQTYTGARATIEALALGAFDFVTKPASPPALEPMVTELARKIKAAALYKARAARRTLAARAAPAVMTSAARSGRARLVVIGTSTGGPAALQTVIPALPKDFPAAVVVVQHIPAGFSRPLAEHLARRARLPVTHAESGDAVAPGRVLVAPAGYDLIFRGGPGGATVALDKGSRPLPPGGFRPSVDGVMTSAAQVFGDAVIGVVMTGMGRDGTEGMKEIKLRNGRTIAEDESTCVVFGMPRAAIEAGVVDRIVPLPQIAPEIISML</sequence>
<feature type="domain" description="CheB-type methylesterase" evidence="10">
    <location>
        <begin position="153"/>
        <end position="347"/>
    </location>
</feature>
<evidence type="ECO:0000313" key="11">
    <source>
        <dbReference type="EMBL" id="BAF60296.1"/>
    </source>
</evidence>
<dbReference type="EC" id="3.1.1.61" evidence="6"/>